<keyword evidence="2" id="KW-1185">Reference proteome</keyword>
<dbReference type="Proteomes" id="UP000256869">
    <property type="component" value="Unassembled WGS sequence"/>
</dbReference>
<reference evidence="1 2" key="1">
    <citation type="submission" date="2018-07" db="EMBL/GenBank/DDBJ databases">
        <title>Genomic Encyclopedia of Type Strains, Phase III (KMG-III): the genomes of soil and plant-associated and newly described type strains.</title>
        <authorList>
            <person name="Whitman W."/>
        </authorList>
    </citation>
    <scope>NUCLEOTIDE SEQUENCE [LARGE SCALE GENOMIC DNA]</scope>
    <source>
        <strain evidence="1 2">CECT 8236</strain>
    </source>
</reference>
<organism evidence="1 2">
    <name type="scientific">Cohnella lupini</name>
    <dbReference type="NCBI Taxonomy" id="1294267"/>
    <lineage>
        <taxon>Bacteria</taxon>
        <taxon>Bacillati</taxon>
        <taxon>Bacillota</taxon>
        <taxon>Bacilli</taxon>
        <taxon>Bacillales</taxon>
        <taxon>Paenibacillaceae</taxon>
        <taxon>Cohnella</taxon>
    </lineage>
</organism>
<evidence type="ECO:0000313" key="1">
    <source>
        <dbReference type="EMBL" id="RED51628.1"/>
    </source>
</evidence>
<gene>
    <name evidence="1" type="ORF">DFP95_1423</name>
</gene>
<name>A0A3D9HQ67_9BACL</name>
<dbReference type="EMBL" id="QRDY01000042">
    <property type="protein sequence ID" value="RED51628.1"/>
    <property type="molecule type" value="Genomic_DNA"/>
</dbReference>
<evidence type="ECO:0000313" key="2">
    <source>
        <dbReference type="Proteomes" id="UP000256869"/>
    </source>
</evidence>
<dbReference type="RefSeq" id="WP_115995959.1">
    <property type="nucleotide sequence ID" value="NZ_QRDY01000042.1"/>
</dbReference>
<protein>
    <submittedName>
        <fullName evidence="1">Uncharacterized protein</fullName>
    </submittedName>
</protein>
<proteinExistence type="predicted"/>
<accession>A0A3D9HQ67</accession>
<sequence length="152" mass="17239">MLCGLTQSSIKLSGFDTYLRKEFDQRQHDLSADIGEDDSIHINIPRHVFEGYVKSNEILSQLHGQSNSWQADLAHMSSGKVTWKLAYIGDETLIQSLIYEISSNHTRRKGLIGNSRDITKVLVYEWTTYLGKNGHLSDETILLKISGMIVKK</sequence>
<dbReference type="AlphaFoldDB" id="A0A3D9HQ67"/>
<comment type="caution">
    <text evidence="1">The sequence shown here is derived from an EMBL/GenBank/DDBJ whole genome shotgun (WGS) entry which is preliminary data.</text>
</comment>